<sequence>MNGMEINIHYFRLINDLGKEYPALNPVAFFVAEYMVFILALSALVYWFTRKHENRIMVICATFTFVIAELFGKVAGSFHTNNQPFAELANVNQLVQKAVDNSFPSDHTILFFSFCMTYWLFRKTTGPLWMLLAACVGLSRILVGVHYPADVIVGALISIGSASAVYIIVPRLGFVHTLLAFYEKGEQAILPAKSKTRDF</sequence>
<evidence type="ECO:0000259" key="2">
    <source>
        <dbReference type="SMART" id="SM00014"/>
    </source>
</evidence>
<keyword evidence="1" id="KW-1133">Transmembrane helix</keyword>
<dbReference type="Proteomes" id="UP000197781">
    <property type="component" value="Chromosome"/>
</dbReference>
<dbReference type="KEGG" id="bfm:BP422_19265"/>
<dbReference type="Pfam" id="PF01569">
    <property type="entry name" value="PAP2"/>
    <property type="match status" value="1"/>
</dbReference>
<feature type="domain" description="Phosphatidic acid phosphatase type 2/haloperoxidase" evidence="2">
    <location>
        <begin position="58"/>
        <end position="166"/>
    </location>
</feature>
<gene>
    <name evidence="3" type="ORF">BP422_19265</name>
</gene>
<feature type="transmembrane region" description="Helical" evidence="1">
    <location>
        <begin position="128"/>
        <end position="145"/>
    </location>
</feature>
<name>A0A220ML19_9BACL</name>
<dbReference type="PANTHER" id="PTHR14969">
    <property type="entry name" value="SPHINGOSINE-1-PHOSPHATE PHOSPHOHYDROLASE"/>
    <property type="match status" value="1"/>
</dbReference>
<dbReference type="SUPFAM" id="SSF48317">
    <property type="entry name" value="Acid phosphatase/Vanadium-dependent haloperoxidase"/>
    <property type="match status" value="1"/>
</dbReference>
<proteinExistence type="predicted"/>
<dbReference type="SMART" id="SM00014">
    <property type="entry name" value="acidPPc"/>
    <property type="match status" value="1"/>
</dbReference>
<dbReference type="Gene3D" id="1.20.144.10">
    <property type="entry name" value="Phosphatidic acid phosphatase type 2/haloperoxidase"/>
    <property type="match status" value="1"/>
</dbReference>
<dbReference type="InterPro" id="IPR033879">
    <property type="entry name" value="UPP_Pase"/>
</dbReference>
<feature type="transmembrane region" description="Helical" evidence="1">
    <location>
        <begin position="151"/>
        <end position="169"/>
    </location>
</feature>
<reference evidence="3 4" key="1">
    <citation type="submission" date="2016-11" db="EMBL/GenBank/DDBJ databases">
        <authorList>
            <person name="Jaros S."/>
            <person name="Januszkiewicz K."/>
            <person name="Wedrychowicz H."/>
        </authorList>
    </citation>
    <scope>NUCLEOTIDE SEQUENCE [LARGE SCALE GENOMIC DNA]</scope>
    <source>
        <strain evidence="3 4">NF2</strain>
    </source>
</reference>
<dbReference type="GO" id="GO:0005886">
    <property type="term" value="C:plasma membrane"/>
    <property type="evidence" value="ECO:0007669"/>
    <property type="project" value="InterPro"/>
</dbReference>
<feature type="transmembrane region" description="Helical" evidence="1">
    <location>
        <begin position="27"/>
        <end position="49"/>
    </location>
</feature>
<dbReference type="GO" id="GO:0050380">
    <property type="term" value="F:undecaprenyl-diphosphatase activity"/>
    <property type="evidence" value="ECO:0007669"/>
    <property type="project" value="InterPro"/>
</dbReference>
<feature type="transmembrane region" description="Helical" evidence="1">
    <location>
        <begin position="56"/>
        <end position="75"/>
    </location>
</feature>
<protein>
    <submittedName>
        <fullName evidence="3">Undecaprenyl-diphosphatase</fullName>
    </submittedName>
</protein>
<dbReference type="InterPro" id="IPR036938">
    <property type="entry name" value="PAP2/HPO_sf"/>
</dbReference>
<organism evidence="3 4">
    <name type="scientific">Brevibacillus formosus</name>
    <dbReference type="NCBI Taxonomy" id="54913"/>
    <lineage>
        <taxon>Bacteria</taxon>
        <taxon>Bacillati</taxon>
        <taxon>Bacillota</taxon>
        <taxon>Bacilli</taxon>
        <taxon>Bacillales</taxon>
        <taxon>Paenibacillaceae</taxon>
        <taxon>Brevibacillus</taxon>
    </lineage>
</organism>
<dbReference type="AlphaFoldDB" id="A0A220ML19"/>
<dbReference type="InterPro" id="IPR000326">
    <property type="entry name" value="PAP2/HPO"/>
</dbReference>
<evidence type="ECO:0000313" key="3">
    <source>
        <dbReference type="EMBL" id="ASJ55499.1"/>
    </source>
</evidence>
<dbReference type="PANTHER" id="PTHR14969:SF13">
    <property type="entry name" value="AT30094P"/>
    <property type="match status" value="1"/>
</dbReference>
<dbReference type="CDD" id="cd03385">
    <property type="entry name" value="PAP2_BcrC_like"/>
    <property type="match status" value="1"/>
</dbReference>
<keyword evidence="1" id="KW-0812">Transmembrane</keyword>
<evidence type="ECO:0000256" key="1">
    <source>
        <dbReference type="SAM" id="Phobius"/>
    </source>
</evidence>
<accession>A0A220ML19</accession>
<dbReference type="EMBL" id="CP018145">
    <property type="protein sequence ID" value="ASJ55499.1"/>
    <property type="molecule type" value="Genomic_DNA"/>
</dbReference>
<evidence type="ECO:0000313" key="4">
    <source>
        <dbReference type="Proteomes" id="UP000197781"/>
    </source>
</evidence>
<dbReference type="RefSeq" id="WP_088909165.1">
    <property type="nucleotide sequence ID" value="NZ_CP018145.1"/>
</dbReference>
<keyword evidence="1" id="KW-0472">Membrane</keyword>